<evidence type="ECO:0000256" key="5">
    <source>
        <dbReference type="ARBA" id="ARBA00022771"/>
    </source>
</evidence>
<evidence type="ECO:0000256" key="1">
    <source>
        <dbReference type="ARBA" id="ARBA00004141"/>
    </source>
</evidence>
<keyword evidence="10" id="KW-0472">Membrane</keyword>
<sequence length="1315" mass="145493">MLELNKGLENRIEQAEKRIVDSIKEAHSKDVVGEQLQDKIKQMEKTVKAIKDQQMKLDSAVAEQKEAAKEVPKFTEQLKNSTKEIKRIVDSQGKAGRECNLIIHNIPESDSSEPELLRPARQPLRVLSCGSGPVPPDRLLAALRWPHGLLVTDCGPGPCPAGLPARWLYSEEPGPRLLLLQAAGCLSDTGRAPAGIWSRGQALHLSPDCGRSLGHPLWAGVGRPVCLETIRGELEVVQRGADGLLRRSSVGASRHWLLAEDDLTNLTLTVVYENYSPFFECAQEVGGRCLRPAPLAAAVLLEAMSRQLGFHLRYYRSPDGNWGHPENGTWVGMVGEVVAGRAQLAVGGIFMTPLRKTAADFCRPLTLTYLEIISRPVPLPVRSDFAGLLSPPVWALIGVSLLAVTAVLLAVRLRSAAGRGAGRLQLGYRQLEACYRLLVAQEARAARSAGPLLLAVWLLSSIVHRTAYTSNMISTLSAPPGAWAPESFADLVRHGYRLVTHPGYGAYQAWMDVQNGSVATALKRRWVQQDHVEAFAHLVGTWERVALLEETPSVMNLIFDAMLASDGAVTEDLVHRGRERHMPAFVAWPAQKHAPYVRRLDELLRRVQPTGLVLRLLQQGEAARRERAERAVRRRCRRLPDTCRRRAVVVLGLEHLSAGFRLLGYGLLAAVGCLLLELLAAANTRRRCRGARAAPADIPVRPPGLPARLALPPLSRRSAMDSPESAGDFHQHCQHCVKLSRCAQAPAVTGQRCDVIVCPAGCGHRLHECKLAEHQLLCPEQRVPCINVEYGCEVTLARRQRAAHLSRCPASVVLCMAEWNRWPLLAAPAAPAPEPGGAPHCRPLDSELLERDQRLLRDSLAPARSLARRLRVFPAVPLRLPGTYDCSHLAPQLQLDQEAAAAERRPLDPPGLERSVCSQLARTTLTPGGDETNSDCAPPPPEPAVDSYVEKMCVHHIGRDMCKLCRHDPPPARQLVRRTWQPDPDPDPDPEGGGLRWRRLEITEPVRQRPGKYDLDAALRRNRQLAAEQADEQRRAERAESADGPRLALTIDAVAVPERSRPRALYTFQCARPMRRDEFSEHFGRLHGDVHGGAGGWIQQRCPMAQYGCPHFADRLYPDSPRRRFTVSPVSGCVGVTDVSVRPVTNDTDPETGPETDPGQDPDPERDLDPGSGAARPWRFEELPFEVLQHIASLLDPYSLNHLSLTSRLLRDVCGSLLNSRGLVLLLWAPVQRDGRVTWHTVAKSWRFSCAFGPVHRLWLGGGAHMTDHLPRCPFYRPARAAAPFALVPARTTGEEDQELERRVERVRERVQRRL</sequence>
<evidence type="ECO:0000256" key="9">
    <source>
        <dbReference type="ARBA" id="ARBA00023065"/>
    </source>
</evidence>
<keyword evidence="4 15" id="KW-0479">Metal-binding</keyword>
<dbReference type="GO" id="GO:0008270">
    <property type="term" value="F:zinc ion binding"/>
    <property type="evidence" value="ECO:0007669"/>
    <property type="project" value="UniProtKB-KW"/>
</dbReference>
<feature type="region of interest" description="Disordered" evidence="17">
    <location>
        <begin position="976"/>
        <end position="996"/>
    </location>
</feature>
<evidence type="ECO:0000256" key="15">
    <source>
        <dbReference type="PROSITE-ProRule" id="PRU00207"/>
    </source>
</evidence>
<feature type="coiled-coil region" evidence="16">
    <location>
        <begin position="5"/>
        <end position="70"/>
    </location>
</feature>
<keyword evidence="11" id="KW-0675">Receptor</keyword>
<dbReference type="PROSITE" id="PS50181">
    <property type="entry name" value="FBOX"/>
    <property type="match status" value="1"/>
</dbReference>
<evidence type="ECO:0000256" key="3">
    <source>
        <dbReference type="ARBA" id="ARBA00022692"/>
    </source>
</evidence>
<keyword evidence="2" id="KW-0813">Transport</keyword>
<keyword evidence="16" id="KW-0175">Coiled coil</keyword>
<dbReference type="InterPro" id="IPR001293">
    <property type="entry name" value="Znf_TRAF"/>
</dbReference>
<evidence type="ECO:0000256" key="2">
    <source>
        <dbReference type="ARBA" id="ARBA00022448"/>
    </source>
</evidence>
<evidence type="ECO:0000313" key="20">
    <source>
        <dbReference type="EMBL" id="KAF0290006.1"/>
    </source>
</evidence>
<gene>
    <name evidence="20" type="primary">FBXO30_0</name>
    <name evidence="20" type="ORF">FJT64_011792</name>
</gene>
<keyword evidence="5 15" id="KW-0863">Zinc-finger</keyword>
<evidence type="ECO:0000313" key="21">
    <source>
        <dbReference type="Proteomes" id="UP000440578"/>
    </source>
</evidence>
<evidence type="ECO:0000256" key="10">
    <source>
        <dbReference type="ARBA" id="ARBA00023136"/>
    </source>
</evidence>
<evidence type="ECO:0000256" key="16">
    <source>
        <dbReference type="SAM" id="Coils"/>
    </source>
</evidence>
<keyword evidence="8" id="KW-1133">Transmembrane helix</keyword>
<evidence type="ECO:0000259" key="19">
    <source>
        <dbReference type="PROSITE" id="PS50181"/>
    </source>
</evidence>
<dbReference type="InterPro" id="IPR001810">
    <property type="entry name" value="F-box_dom"/>
</dbReference>
<dbReference type="PANTHER" id="PTHR15933">
    <property type="entry name" value="PROTEIN CBG16327"/>
    <property type="match status" value="1"/>
</dbReference>
<dbReference type="GO" id="GO:0015276">
    <property type="term" value="F:ligand-gated monoatomic ion channel activity"/>
    <property type="evidence" value="ECO:0007669"/>
    <property type="project" value="InterPro"/>
</dbReference>
<dbReference type="PROSITE" id="PS50145">
    <property type="entry name" value="ZF_TRAF"/>
    <property type="match status" value="1"/>
</dbReference>
<dbReference type="Gene3D" id="3.30.40.10">
    <property type="entry name" value="Zinc/RING finger domain, C3HC4 (zinc finger)"/>
    <property type="match status" value="1"/>
</dbReference>
<feature type="zinc finger region" description="TRAF-type" evidence="15">
    <location>
        <begin position="774"/>
        <end position="815"/>
    </location>
</feature>
<evidence type="ECO:0000256" key="17">
    <source>
        <dbReference type="SAM" id="MobiDB-lite"/>
    </source>
</evidence>
<comment type="subcellular location">
    <subcellularLocation>
        <location evidence="1">Membrane</location>
        <topology evidence="1">Multi-pass membrane protein</topology>
    </subcellularLocation>
</comment>
<keyword evidence="13" id="KW-1071">Ligand-gated ion channel</keyword>
<dbReference type="InterPro" id="IPR013083">
    <property type="entry name" value="Znf_RING/FYVE/PHD"/>
</dbReference>
<feature type="compositionally biased region" description="Acidic residues" evidence="17">
    <location>
        <begin position="1148"/>
        <end position="1162"/>
    </location>
</feature>
<dbReference type="SUPFAM" id="SSF81383">
    <property type="entry name" value="F-box domain"/>
    <property type="match status" value="1"/>
</dbReference>
<evidence type="ECO:0000256" key="4">
    <source>
        <dbReference type="ARBA" id="ARBA00022723"/>
    </source>
</evidence>
<evidence type="ECO:0000259" key="18">
    <source>
        <dbReference type="PROSITE" id="PS50145"/>
    </source>
</evidence>
<keyword evidence="12" id="KW-0325">Glycoprotein</keyword>
<keyword evidence="9" id="KW-0406">Ion transport</keyword>
<dbReference type="Gene3D" id="3.40.190.10">
    <property type="entry name" value="Periplasmic binding protein-like II"/>
    <property type="match status" value="1"/>
</dbReference>
<proteinExistence type="predicted"/>
<dbReference type="Gene3D" id="1.10.287.70">
    <property type="match status" value="1"/>
</dbReference>
<feature type="domain" description="F-box" evidence="19">
    <location>
        <begin position="1177"/>
        <end position="1231"/>
    </location>
</feature>
<dbReference type="Proteomes" id="UP000440578">
    <property type="component" value="Unassembled WGS sequence"/>
</dbReference>
<dbReference type="SUPFAM" id="SSF49599">
    <property type="entry name" value="TRAF domain-like"/>
    <property type="match status" value="1"/>
</dbReference>
<feature type="coiled-coil region" evidence="16">
    <location>
        <begin position="1015"/>
        <end position="1042"/>
    </location>
</feature>
<feature type="domain" description="TRAF-type" evidence="18">
    <location>
        <begin position="774"/>
        <end position="815"/>
    </location>
</feature>
<evidence type="ECO:0000256" key="11">
    <source>
        <dbReference type="ARBA" id="ARBA00023170"/>
    </source>
</evidence>
<comment type="caution">
    <text evidence="20">The sequence shown here is derived from an EMBL/GenBank/DDBJ whole genome shotgun (WGS) entry which is preliminary data.</text>
</comment>
<feature type="region of interest" description="Disordered" evidence="17">
    <location>
        <begin position="1138"/>
        <end position="1173"/>
    </location>
</feature>
<evidence type="ECO:0000256" key="13">
    <source>
        <dbReference type="ARBA" id="ARBA00023286"/>
    </source>
</evidence>
<dbReference type="InterPro" id="IPR019594">
    <property type="entry name" value="Glu/Gly-bd"/>
</dbReference>
<keyword evidence="14" id="KW-0407">Ion channel</keyword>
<evidence type="ECO:0000256" key="6">
    <source>
        <dbReference type="ARBA" id="ARBA00022786"/>
    </source>
</evidence>
<dbReference type="Gene3D" id="3.30.40.150">
    <property type="entry name" value="TRAF-like zinc-finger, N-terminal subdomain"/>
    <property type="match status" value="1"/>
</dbReference>
<protein>
    <submittedName>
        <fullName evidence="20">F-box only protein 30</fullName>
    </submittedName>
</protein>
<evidence type="ECO:0000256" key="7">
    <source>
        <dbReference type="ARBA" id="ARBA00022833"/>
    </source>
</evidence>
<dbReference type="Pfam" id="PF10613">
    <property type="entry name" value="Lig_chan-Glu_bd"/>
    <property type="match status" value="1"/>
</dbReference>
<dbReference type="EMBL" id="VIIS01001989">
    <property type="protein sequence ID" value="KAF0290006.1"/>
    <property type="molecule type" value="Genomic_DNA"/>
</dbReference>
<keyword evidence="3" id="KW-0812">Transmembrane</keyword>
<dbReference type="OrthoDB" id="5918172at2759"/>
<dbReference type="GO" id="GO:0016020">
    <property type="term" value="C:membrane"/>
    <property type="evidence" value="ECO:0007669"/>
    <property type="project" value="UniProtKB-SubCell"/>
</dbReference>
<name>A0A6A4V5X4_AMPAM</name>
<keyword evidence="6" id="KW-0833">Ubl conjugation pathway</keyword>
<dbReference type="GO" id="GO:0061630">
    <property type="term" value="F:ubiquitin protein ligase activity"/>
    <property type="evidence" value="ECO:0007669"/>
    <property type="project" value="InterPro"/>
</dbReference>
<dbReference type="InterPro" id="IPR043013">
    <property type="entry name" value="Znf_TRAF_N"/>
</dbReference>
<dbReference type="PANTHER" id="PTHR15933:SF20">
    <property type="entry name" value="F-BOX DOMAIN-CONTAINING PROTEIN"/>
    <property type="match status" value="1"/>
</dbReference>
<dbReference type="Pfam" id="PF15966">
    <property type="entry name" value="F-box_4"/>
    <property type="match status" value="1"/>
</dbReference>
<dbReference type="SUPFAM" id="SSF53850">
    <property type="entry name" value="Periplasmic binding protein-like II"/>
    <property type="match status" value="1"/>
</dbReference>
<reference evidence="20 21" key="1">
    <citation type="submission" date="2019-07" db="EMBL/GenBank/DDBJ databases">
        <title>Draft genome assembly of a fouling barnacle, Amphibalanus amphitrite (Darwin, 1854): The first reference genome for Thecostraca.</title>
        <authorList>
            <person name="Kim W."/>
        </authorList>
    </citation>
    <scope>NUCLEOTIDE SEQUENCE [LARGE SCALE GENOMIC DNA]</scope>
    <source>
        <strain evidence="20">SNU_AA5</strain>
        <tissue evidence="20">Soma without cirri and trophi</tissue>
    </source>
</reference>
<evidence type="ECO:0000256" key="14">
    <source>
        <dbReference type="ARBA" id="ARBA00023303"/>
    </source>
</evidence>
<keyword evidence="7 15" id="KW-0862">Zinc</keyword>
<evidence type="ECO:0000256" key="8">
    <source>
        <dbReference type="ARBA" id="ARBA00022989"/>
    </source>
</evidence>
<accession>A0A6A4V5X4</accession>
<evidence type="ECO:0000256" key="12">
    <source>
        <dbReference type="ARBA" id="ARBA00023180"/>
    </source>
</evidence>
<keyword evidence="21" id="KW-1185">Reference proteome</keyword>
<dbReference type="InterPro" id="IPR036047">
    <property type="entry name" value="F-box-like_dom_sf"/>
</dbReference>
<dbReference type="InterPro" id="IPR031890">
    <property type="entry name" value="Fbxo30/Fbxo40"/>
</dbReference>
<organism evidence="20 21">
    <name type="scientific">Amphibalanus amphitrite</name>
    <name type="common">Striped barnacle</name>
    <name type="synonym">Balanus amphitrite</name>
    <dbReference type="NCBI Taxonomy" id="1232801"/>
    <lineage>
        <taxon>Eukaryota</taxon>
        <taxon>Metazoa</taxon>
        <taxon>Ecdysozoa</taxon>
        <taxon>Arthropoda</taxon>
        <taxon>Crustacea</taxon>
        <taxon>Multicrustacea</taxon>
        <taxon>Cirripedia</taxon>
        <taxon>Thoracica</taxon>
        <taxon>Thoracicalcarea</taxon>
        <taxon>Balanomorpha</taxon>
        <taxon>Balanoidea</taxon>
        <taxon>Balanidae</taxon>
        <taxon>Amphibalaninae</taxon>
        <taxon>Amphibalanus</taxon>
    </lineage>
</organism>
<dbReference type="Pfam" id="PF15965">
    <property type="entry name" value="zf-TRAF_2"/>
    <property type="match status" value="1"/>
</dbReference>